<reference evidence="2" key="3">
    <citation type="submission" date="2023-05" db="EMBL/GenBank/DDBJ databases">
        <authorList>
            <person name="Smith C.H."/>
        </authorList>
    </citation>
    <scope>NUCLEOTIDE SEQUENCE</scope>
    <source>
        <strain evidence="2">CHS0354</strain>
        <tissue evidence="2">Mantle</tissue>
    </source>
</reference>
<feature type="non-terminal residue" evidence="2">
    <location>
        <position position="1"/>
    </location>
</feature>
<keyword evidence="1" id="KW-0472">Membrane</keyword>
<evidence type="ECO:0000313" key="3">
    <source>
        <dbReference type="Proteomes" id="UP001195483"/>
    </source>
</evidence>
<name>A0AAE0VJM6_9BIVA</name>
<gene>
    <name evidence="2" type="ORF">CHS0354_001214</name>
</gene>
<evidence type="ECO:0000313" key="2">
    <source>
        <dbReference type="EMBL" id="KAK3580081.1"/>
    </source>
</evidence>
<dbReference type="EMBL" id="JAEAOA010000123">
    <property type="protein sequence ID" value="KAK3580081.1"/>
    <property type="molecule type" value="Genomic_DNA"/>
</dbReference>
<feature type="transmembrane region" description="Helical" evidence="1">
    <location>
        <begin position="40"/>
        <end position="61"/>
    </location>
</feature>
<organism evidence="2 3">
    <name type="scientific">Potamilus streckersoni</name>
    <dbReference type="NCBI Taxonomy" id="2493646"/>
    <lineage>
        <taxon>Eukaryota</taxon>
        <taxon>Metazoa</taxon>
        <taxon>Spiralia</taxon>
        <taxon>Lophotrochozoa</taxon>
        <taxon>Mollusca</taxon>
        <taxon>Bivalvia</taxon>
        <taxon>Autobranchia</taxon>
        <taxon>Heteroconchia</taxon>
        <taxon>Palaeoheterodonta</taxon>
        <taxon>Unionida</taxon>
        <taxon>Unionoidea</taxon>
        <taxon>Unionidae</taxon>
        <taxon>Ambleminae</taxon>
        <taxon>Lampsilini</taxon>
        <taxon>Potamilus</taxon>
    </lineage>
</organism>
<comment type="caution">
    <text evidence="2">The sequence shown here is derived from an EMBL/GenBank/DDBJ whole genome shotgun (WGS) entry which is preliminary data.</text>
</comment>
<reference evidence="2" key="2">
    <citation type="journal article" date="2021" name="Genome Biol. Evol.">
        <title>Developing a high-quality reference genome for a parasitic bivalve with doubly uniparental inheritance (Bivalvia: Unionida).</title>
        <authorList>
            <person name="Smith C.H."/>
        </authorList>
    </citation>
    <scope>NUCLEOTIDE SEQUENCE</scope>
    <source>
        <strain evidence="2">CHS0354</strain>
        <tissue evidence="2">Mantle</tissue>
    </source>
</reference>
<protein>
    <submittedName>
        <fullName evidence="2">Uncharacterized protein</fullName>
    </submittedName>
</protein>
<accession>A0AAE0VJM6</accession>
<proteinExistence type="predicted"/>
<dbReference type="Proteomes" id="UP001195483">
    <property type="component" value="Unassembled WGS sequence"/>
</dbReference>
<keyword evidence="1" id="KW-0812">Transmembrane</keyword>
<sequence>RLSNMLLSQKSRLKQSLAVQDPASTCLAGYHVHYPRAGQFLFLFSLSIADCGAMLMGVGMLHRPQSGWYVDSLVTLAWAKSRSISSTFSKAVEVFLKDSVTSILYRLALSP</sequence>
<keyword evidence="1" id="KW-1133">Transmembrane helix</keyword>
<evidence type="ECO:0000256" key="1">
    <source>
        <dbReference type="SAM" id="Phobius"/>
    </source>
</evidence>
<reference evidence="2" key="1">
    <citation type="journal article" date="2021" name="Genome Biol. Evol.">
        <title>A High-Quality Reference Genome for a Parasitic Bivalve with Doubly Uniparental Inheritance (Bivalvia: Unionida).</title>
        <authorList>
            <person name="Smith C.H."/>
        </authorList>
    </citation>
    <scope>NUCLEOTIDE SEQUENCE</scope>
    <source>
        <strain evidence="2">CHS0354</strain>
    </source>
</reference>
<dbReference type="AlphaFoldDB" id="A0AAE0VJM6"/>
<keyword evidence="3" id="KW-1185">Reference proteome</keyword>